<feature type="non-terminal residue" evidence="3">
    <location>
        <position position="1"/>
    </location>
</feature>
<keyword evidence="1" id="KW-0175">Coiled coil</keyword>
<keyword evidence="4" id="KW-1185">Reference proteome</keyword>
<feature type="region of interest" description="Disordered" evidence="2">
    <location>
        <begin position="1"/>
        <end position="24"/>
    </location>
</feature>
<gene>
    <name evidence="3" type="ORF">PCOR1329_LOCUS7053</name>
</gene>
<accession>A0ABN9PY35</accession>
<evidence type="ECO:0000313" key="4">
    <source>
        <dbReference type="Proteomes" id="UP001189429"/>
    </source>
</evidence>
<evidence type="ECO:0000256" key="2">
    <source>
        <dbReference type="SAM" id="MobiDB-lite"/>
    </source>
</evidence>
<evidence type="ECO:0000256" key="1">
    <source>
        <dbReference type="SAM" id="Coils"/>
    </source>
</evidence>
<dbReference type="Proteomes" id="UP001189429">
    <property type="component" value="Unassembled WGS sequence"/>
</dbReference>
<dbReference type="EMBL" id="CAUYUJ010001903">
    <property type="protein sequence ID" value="CAK0798238.1"/>
    <property type="molecule type" value="Genomic_DNA"/>
</dbReference>
<protein>
    <submittedName>
        <fullName evidence="3">Uncharacterized protein</fullName>
    </submittedName>
</protein>
<reference evidence="3" key="1">
    <citation type="submission" date="2023-10" db="EMBL/GenBank/DDBJ databases">
        <authorList>
            <person name="Chen Y."/>
            <person name="Shah S."/>
            <person name="Dougan E. K."/>
            <person name="Thang M."/>
            <person name="Chan C."/>
        </authorList>
    </citation>
    <scope>NUCLEOTIDE SEQUENCE [LARGE SCALE GENOMIC DNA]</scope>
</reference>
<comment type="caution">
    <text evidence="3">The sequence shown here is derived from an EMBL/GenBank/DDBJ whole genome shotgun (WGS) entry which is preliminary data.</text>
</comment>
<feature type="coiled-coil region" evidence="1">
    <location>
        <begin position="335"/>
        <end position="369"/>
    </location>
</feature>
<sequence>GLPVGAASVRPGSPGEPEPTSAPRRFAALPTSVRQLVQDAFFGDDTTVAAVARQSRVSPQQLDCASLRSALRRQLRRELKRCRQGLRLKERLVRSMLPQEQAAALLAARAARGAARGARSSRAGQQLSEEQEEEREEARLRQRVAMLQQLLAFWRRRVEGAPAAARGFAAGCREEGDGGGEEEAGGGGGAASRRSRRSGVAGGRAGPRPGFVAVLDEQRPLEGDHDPPPLALEELLGGGVRVAGQPVLGYEELVDFIGNMVEIDNKVTPTNDDIHIAKDLNVKQLRKCQDALQAASKVEIAEDAMFMSVEVLPKGWSYDVEAMALNLDFEECYAAGELSERNMNAEDKAKFAEAKRAELQSIFDNQEAENIAKTAPLLMPLKYLQSNAASAGVGSLSIYSPLVYIAG</sequence>
<proteinExistence type="predicted"/>
<evidence type="ECO:0000313" key="3">
    <source>
        <dbReference type="EMBL" id="CAK0798238.1"/>
    </source>
</evidence>
<feature type="region of interest" description="Disordered" evidence="2">
    <location>
        <begin position="173"/>
        <end position="211"/>
    </location>
</feature>
<organism evidence="3 4">
    <name type="scientific">Prorocentrum cordatum</name>
    <dbReference type="NCBI Taxonomy" id="2364126"/>
    <lineage>
        <taxon>Eukaryota</taxon>
        <taxon>Sar</taxon>
        <taxon>Alveolata</taxon>
        <taxon>Dinophyceae</taxon>
        <taxon>Prorocentrales</taxon>
        <taxon>Prorocentraceae</taxon>
        <taxon>Prorocentrum</taxon>
    </lineage>
</organism>
<name>A0ABN9PY35_9DINO</name>